<dbReference type="Pfam" id="PF03011">
    <property type="entry name" value="PFEMP"/>
    <property type="match status" value="1"/>
</dbReference>
<feature type="region of interest" description="Disordered" evidence="1">
    <location>
        <begin position="480"/>
        <end position="549"/>
    </location>
</feature>
<feature type="non-terminal residue" evidence="7">
    <location>
        <position position="960"/>
    </location>
</feature>
<dbReference type="FunFam" id="1.20.58.1930:FF:000001">
    <property type="entry name" value="Erythrocyte membrane protein 1, PfEMP1"/>
    <property type="match status" value="1"/>
</dbReference>
<dbReference type="FunFam" id="1.20.58.830:FF:000006">
    <property type="entry name" value="Erythrocyte membrane protein 1, PfEMP1"/>
    <property type="match status" value="1"/>
</dbReference>
<feature type="domain" description="Duffy-antigen binding" evidence="4">
    <location>
        <begin position="599"/>
        <end position="748"/>
    </location>
</feature>
<dbReference type="Pfam" id="PF05424">
    <property type="entry name" value="Duffy_binding"/>
    <property type="match status" value="1"/>
</dbReference>
<dbReference type="AlphaFoldDB" id="A0A024WFU5"/>
<accession>A0A024WFU5</accession>
<dbReference type="Gene3D" id="1.20.58.1930">
    <property type="match status" value="1"/>
</dbReference>
<dbReference type="Pfam" id="PF18562">
    <property type="entry name" value="CIDR1_gamma"/>
    <property type="match status" value="1"/>
</dbReference>
<evidence type="ECO:0000259" key="3">
    <source>
        <dbReference type="Pfam" id="PF03011"/>
    </source>
</evidence>
<evidence type="ECO:0000259" key="4">
    <source>
        <dbReference type="Pfam" id="PF05424"/>
    </source>
</evidence>
<dbReference type="InterPro" id="IPR042202">
    <property type="entry name" value="Duffy-ag-bd_sf"/>
</dbReference>
<proteinExistence type="predicted"/>
<organism evidence="7 8">
    <name type="scientific">Plasmodium falciparum MaliPS096_E11</name>
    <dbReference type="NCBI Taxonomy" id="1036727"/>
    <lineage>
        <taxon>Eukaryota</taxon>
        <taxon>Sar</taxon>
        <taxon>Alveolata</taxon>
        <taxon>Apicomplexa</taxon>
        <taxon>Aconoidasida</taxon>
        <taxon>Haemosporida</taxon>
        <taxon>Plasmodiidae</taxon>
        <taxon>Plasmodium</taxon>
        <taxon>Plasmodium (Laverania)</taxon>
    </lineage>
</organism>
<dbReference type="Gene3D" id="1.20.1310.20">
    <property type="entry name" value="Duffy-antigen binding domain"/>
    <property type="match status" value="1"/>
</dbReference>
<feature type="compositionally biased region" description="Polar residues" evidence="1">
    <location>
        <begin position="480"/>
        <end position="490"/>
    </location>
</feature>
<evidence type="ECO:0000313" key="8">
    <source>
        <dbReference type="Proteomes" id="UP000030699"/>
    </source>
</evidence>
<dbReference type="Pfam" id="PF22672">
    <property type="entry name" value="DBL_C"/>
    <property type="match status" value="1"/>
</dbReference>
<evidence type="ECO:0000256" key="2">
    <source>
        <dbReference type="SAM" id="Phobius"/>
    </source>
</evidence>
<dbReference type="InterPro" id="IPR054595">
    <property type="entry name" value="DBL_C"/>
</dbReference>
<protein>
    <recommendedName>
        <fullName evidence="9">Duffy-binding-like domain-containing protein</fullName>
    </recommendedName>
</protein>
<feature type="compositionally biased region" description="Basic and acidic residues" evidence="1">
    <location>
        <begin position="908"/>
        <end position="922"/>
    </location>
</feature>
<feature type="region of interest" description="Disordered" evidence="1">
    <location>
        <begin position="20"/>
        <end position="60"/>
    </location>
</feature>
<reference evidence="7 8" key="2">
    <citation type="submission" date="2013-02" db="EMBL/GenBank/DDBJ databases">
        <title>The Genome Sequence of Plasmodium falciparum MaliPS096_E11.</title>
        <authorList>
            <consortium name="The Broad Institute Genome Sequencing Platform"/>
            <consortium name="The Broad Institute Genome Sequencing Center for Infectious Disease"/>
            <person name="Neafsey D."/>
            <person name="Cheeseman I."/>
            <person name="Volkman S."/>
            <person name="Adams J."/>
            <person name="Walker B."/>
            <person name="Young S.K."/>
            <person name="Zeng Q."/>
            <person name="Gargeya S."/>
            <person name="Fitzgerald M."/>
            <person name="Haas B."/>
            <person name="Abouelleil A."/>
            <person name="Alvarado L."/>
            <person name="Arachchi H.M."/>
            <person name="Berlin A.M."/>
            <person name="Chapman S.B."/>
            <person name="Dewar J."/>
            <person name="Goldberg J."/>
            <person name="Griggs A."/>
            <person name="Gujja S."/>
            <person name="Hansen M."/>
            <person name="Howarth C."/>
            <person name="Imamovic A."/>
            <person name="Larimer J."/>
            <person name="McCowan C."/>
            <person name="Murphy C."/>
            <person name="Neiman D."/>
            <person name="Pearson M."/>
            <person name="Priest M."/>
            <person name="Roberts A."/>
            <person name="Saif S."/>
            <person name="Shea T."/>
            <person name="Sisk P."/>
            <person name="Sykes S."/>
            <person name="Wortman J."/>
            <person name="Nusbaum C."/>
            <person name="Birren B."/>
        </authorList>
    </citation>
    <scope>NUCLEOTIDE SEQUENCE [LARGE SCALE GENOMIC DNA]</scope>
    <source>
        <strain evidence="7 8">MaliPS096_E11</strain>
    </source>
</reference>
<keyword evidence="2" id="KW-0812">Transmembrane</keyword>
<evidence type="ECO:0000313" key="7">
    <source>
        <dbReference type="EMBL" id="ETW45932.1"/>
    </source>
</evidence>
<feature type="compositionally biased region" description="Polar residues" evidence="1">
    <location>
        <begin position="39"/>
        <end position="60"/>
    </location>
</feature>
<evidence type="ECO:0000259" key="5">
    <source>
        <dbReference type="Pfam" id="PF18562"/>
    </source>
</evidence>
<dbReference type="Gene3D" id="1.20.58.830">
    <property type="match status" value="2"/>
</dbReference>
<feature type="domain" description="Duffy-binding-like" evidence="3">
    <location>
        <begin position="346"/>
        <end position="485"/>
    </location>
</feature>
<feature type="domain" description="Cysteine-rich interdomain region 1 gamma" evidence="5">
    <location>
        <begin position="274"/>
        <end position="329"/>
    </location>
</feature>
<dbReference type="Proteomes" id="UP000030699">
    <property type="component" value="Unassembled WGS sequence"/>
</dbReference>
<feature type="compositionally biased region" description="Basic and acidic residues" evidence="1">
    <location>
        <begin position="20"/>
        <end position="38"/>
    </location>
</feature>
<reference evidence="7 8" key="1">
    <citation type="submission" date="2013-02" db="EMBL/GenBank/DDBJ databases">
        <title>The Genome Annotation of Plasmodium falciparum MaliPS096_E11.</title>
        <authorList>
            <consortium name="The Broad Institute Genome Sequencing Platform"/>
            <consortium name="The Broad Institute Genome Sequencing Center for Infectious Disease"/>
            <person name="Neafsey D."/>
            <person name="Hoffman S."/>
            <person name="Volkman S."/>
            <person name="Rosenthal P."/>
            <person name="Walker B."/>
            <person name="Young S.K."/>
            <person name="Zeng Q."/>
            <person name="Gargeya S."/>
            <person name="Fitzgerald M."/>
            <person name="Haas B."/>
            <person name="Abouelleil A."/>
            <person name="Allen A.W."/>
            <person name="Alvarado L."/>
            <person name="Arachchi H.M."/>
            <person name="Berlin A.M."/>
            <person name="Chapman S.B."/>
            <person name="Gainer-Dewar J."/>
            <person name="Goldberg J."/>
            <person name="Griggs A."/>
            <person name="Gujja S."/>
            <person name="Hansen M."/>
            <person name="Howarth C."/>
            <person name="Imamovic A."/>
            <person name="Ireland A."/>
            <person name="Larimer J."/>
            <person name="McCowan C."/>
            <person name="Murphy C."/>
            <person name="Pearson M."/>
            <person name="Poon T.W."/>
            <person name="Priest M."/>
            <person name="Roberts A."/>
            <person name="Saif S."/>
            <person name="Shea T."/>
            <person name="Sisk P."/>
            <person name="Sykes S."/>
            <person name="Wortman J."/>
            <person name="Nusbaum C."/>
            <person name="Birren B."/>
        </authorList>
    </citation>
    <scope>NUCLEOTIDE SEQUENCE [LARGE SCALE GENOMIC DNA]</scope>
    <source>
        <strain evidence="7 8">MaliPS096_E11</strain>
    </source>
</reference>
<dbReference type="GO" id="GO:0046789">
    <property type="term" value="F:host cell surface receptor binding"/>
    <property type="evidence" value="ECO:0007669"/>
    <property type="project" value="InterPro"/>
</dbReference>
<evidence type="ECO:0008006" key="9">
    <source>
        <dbReference type="Google" id="ProtNLM"/>
    </source>
</evidence>
<evidence type="ECO:0000259" key="6">
    <source>
        <dbReference type="Pfam" id="PF22672"/>
    </source>
</evidence>
<feature type="non-terminal residue" evidence="7">
    <location>
        <position position="1"/>
    </location>
</feature>
<keyword evidence="2" id="KW-1133">Transmembrane helix</keyword>
<dbReference type="FunFam" id="1.20.58.830:FF:000002">
    <property type="entry name" value="Erythrocyte membrane protein 1, PfEMP1"/>
    <property type="match status" value="1"/>
</dbReference>
<dbReference type="SUPFAM" id="SSF140924">
    <property type="entry name" value="Duffy binding domain-like"/>
    <property type="match status" value="3"/>
</dbReference>
<keyword evidence="2" id="KW-0472">Membrane</keyword>
<gene>
    <name evidence="7" type="ORF">PFMALIP_06003</name>
</gene>
<evidence type="ECO:0000256" key="1">
    <source>
        <dbReference type="SAM" id="MobiDB-lite"/>
    </source>
</evidence>
<feature type="region of interest" description="Disordered" evidence="1">
    <location>
        <begin position="887"/>
        <end position="933"/>
    </location>
</feature>
<dbReference type="EMBL" id="KI925878">
    <property type="protein sequence ID" value="ETW45932.1"/>
    <property type="molecule type" value="Genomic_DNA"/>
</dbReference>
<feature type="domain" description="Duffy-binding-like" evidence="6">
    <location>
        <begin position="76"/>
        <end position="227"/>
    </location>
</feature>
<feature type="transmembrane region" description="Helical" evidence="2">
    <location>
        <begin position="938"/>
        <end position="959"/>
    </location>
</feature>
<feature type="compositionally biased region" description="Basic and acidic residues" evidence="1">
    <location>
        <begin position="531"/>
        <end position="548"/>
    </location>
</feature>
<dbReference type="InterPro" id="IPR008602">
    <property type="entry name" value="Duffy-antigen-binding"/>
</dbReference>
<dbReference type="GO" id="GO:0016020">
    <property type="term" value="C:membrane"/>
    <property type="evidence" value="ECO:0007669"/>
    <property type="project" value="InterPro"/>
</dbReference>
<dbReference type="InterPro" id="IPR041480">
    <property type="entry name" value="CIDR1_gamma"/>
</dbReference>
<sequence>TPKVVKIENADKLLDKLKKENGKVTGEEEGKYHYEKVTLENSGTQGPRTSQSQASGDNTPLTDFISRPTYFRYLEEWGETFCRQRTRMLEQLEKVCRSGETGKEHCSGDGHYCKTSDLKHHKMFQDFVCRDCHKQCRKYRKWIDIKFVEFHNQRDKYKGEHKKLTNNSNGGGDNKEFCKKIQNQSTTAEFLKALKHCKDDQGGEEKDEDKKNNKIDFDNPLQTFSRSTYCKTCPLNGVTCNGGRGKNGCTEFKKNGETWAKVFEGISRNGGKSSTIEVEMIDHRAPYMKDKQENSKNSFKISRLFKGISKQQWTCKFNKDKNMDVCKLDEFKEKIDLNKYTTFKVFVEYWIQDFIESYYILKKKKKIEQCTKNGENTCDEDSKNDCVCVKEWVDQKSTEWKEIQKHFNNPEQEYGQGNDIKSKVRNFLETLIPRMNLTNGKEKISDLDAFLKAYACNGTDSSQKDIIECLLNNLQNEITSCQNPETSGQQPPQPCDKHPSPSDDETSTLDNDYPDNDHDIQKPAFCPAEDIPEKPKVPESDLPREDKLNTCPYDNDTCNNYLNKKNIGCLRKQHHTDLNHWKNTLIKFGKRKSAYMNDGIFVPPRRRQLCFRNIRPVYRRIKSEETFTEYFLADVYNEAIQLSRYYGTDHKQILEEMKYSFADYGDIVKGTDMLDDGVSNKIKNIFEQKIKKPNNLTSSEQNITPTVWWEQNKIQVWYAMLCGYKAEKGNFEKSDCSLPDDKAPQFLRWFQEWGKAFCTTKKKLKKEVETQCKNVTCNKDTGKTNNKCTQACKKYSNFISGKQNVYELLKSQYDNNYKKNNTGGREAHDYLKITCKDGKCDCIVQNFSDDKKWEKPYETLGENLKSICECITKETTCPEDTYQVEKEEIESDAVHPPAATDENNSDATKPEEITPKRDELAPKSELPPLPEYDPTNDILKSTIPVAIALALGSIAFLFIK</sequence>
<name>A0A024WFU5_PLAFA</name>
<dbReference type="InterPro" id="IPR004258">
    <property type="entry name" value="DBL"/>
</dbReference>